<dbReference type="AlphaFoldDB" id="A0A9P9DDY9"/>
<protein>
    <submittedName>
        <fullName evidence="2">Uncharacterized protein</fullName>
    </submittedName>
</protein>
<organism evidence="2 3">
    <name type="scientific">Dactylonectria macrodidyma</name>
    <dbReference type="NCBI Taxonomy" id="307937"/>
    <lineage>
        <taxon>Eukaryota</taxon>
        <taxon>Fungi</taxon>
        <taxon>Dikarya</taxon>
        <taxon>Ascomycota</taxon>
        <taxon>Pezizomycotina</taxon>
        <taxon>Sordariomycetes</taxon>
        <taxon>Hypocreomycetidae</taxon>
        <taxon>Hypocreales</taxon>
        <taxon>Nectriaceae</taxon>
        <taxon>Dactylonectria</taxon>
    </lineage>
</organism>
<dbReference type="PANTHER" id="PTHR46082">
    <property type="entry name" value="ATP/GTP-BINDING PROTEIN-RELATED"/>
    <property type="match status" value="1"/>
</dbReference>
<dbReference type="EMBL" id="JAGMUV010000028">
    <property type="protein sequence ID" value="KAH7117471.1"/>
    <property type="molecule type" value="Genomic_DNA"/>
</dbReference>
<evidence type="ECO:0000313" key="3">
    <source>
        <dbReference type="Proteomes" id="UP000738349"/>
    </source>
</evidence>
<dbReference type="GO" id="GO:0009116">
    <property type="term" value="P:nucleoside metabolic process"/>
    <property type="evidence" value="ECO:0007669"/>
    <property type="project" value="InterPro"/>
</dbReference>
<dbReference type="InterPro" id="IPR035994">
    <property type="entry name" value="Nucleoside_phosphorylase_sf"/>
</dbReference>
<proteinExistence type="predicted"/>
<comment type="caution">
    <text evidence="2">The sequence shown here is derived from an EMBL/GenBank/DDBJ whole genome shotgun (WGS) entry which is preliminary data.</text>
</comment>
<dbReference type="GO" id="GO:0003824">
    <property type="term" value="F:catalytic activity"/>
    <property type="evidence" value="ECO:0007669"/>
    <property type="project" value="InterPro"/>
</dbReference>
<keyword evidence="3" id="KW-1185">Reference proteome</keyword>
<evidence type="ECO:0000313" key="2">
    <source>
        <dbReference type="EMBL" id="KAH7117471.1"/>
    </source>
</evidence>
<reference evidence="2" key="1">
    <citation type="journal article" date="2021" name="Nat. Commun.">
        <title>Genetic determinants of endophytism in the Arabidopsis root mycobiome.</title>
        <authorList>
            <person name="Mesny F."/>
            <person name="Miyauchi S."/>
            <person name="Thiergart T."/>
            <person name="Pickel B."/>
            <person name="Atanasova L."/>
            <person name="Karlsson M."/>
            <person name="Huettel B."/>
            <person name="Barry K.W."/>
            <person name="Haridas S."/>
            <person name="Chen C."/>
            <person name="Bauer D."/>
            <person name="Andreopoulos W."/>
            <person name="Pangilinan J."/>
            <person name="LaButti K."/>
            <person name="Riley R."/>
            <person name="Lipzen A."/>
            <person name="Clum A."/>
            <person name="Drula E."/>
            <person name="Henrissat B."/>
            <person name="Kohler A."/>
            <person name="Grigoriev I.V."/>
            <person name="Martin F.M."/>
            <person name="Hacquard S."/>
        </authorList>
    </citation>
    <scope>NUCLEOTIDE SEQUENCE</scope>
    <source>
        <strain evidence="2">MPI-CAGE-AT-0147</strain>
    </source>
</reference>
<dbReference type="PANTHER" id="PTHR46082:SF6">
    <property type="entry name" value="AAA+ ATPASE DOMAIN-CONTAINING PROTEIN-RELATED"/>
    <property type="match status" value="1"/>
</dbReference>
<accession>A0A9P9DDY9</accession>
<dbReference type="SUPFAM" id="SSF53167">
    <property type="entry name" value="Purine and uridine phosphorylases"/>
    <property type="match status" value="1"/>
</dbReference>
<evidence type="ECO:0000256" key="1">
    <source>
        <dbReference type="SAM" id="MobiDB-lite"/>
    </source>
</evidence>
<feature type="non-terminal residue" evidence="2">
    <location>
        <position position="204"/>
    </location>
</feature>
<dbReference type="OrthoDB" id="1577640at2759"/>
<sequence length="204" mass="21418">PVCDEALSSSCADLGCDDEHLITRERLQAKRQSEHDDSDTAWQPAVHVGAVASGDTVMKETGVIAFEMEGAGVWDEVPCIVVKGACDYADCYKHKGWQNFVAATTAAASKAILEGYIRTDKALKASAGDGKCSLSPMFANRAGGNEDTGSRNGSAARIPQQDQAANAAHGPVFHGPISGQYVIPGTHTTGGTVNFNFGPQSYRG</sequence>
<dbReference type="Gene3D" id="3.40.50.1580">
    <property type="entry name" value="Nucleoside phosphorylase domain"/>
    <property type="match status" value="1"/>
</dbReference>
<dbReference type="InterPro" id="IPR053137">
    <property type="entry name" value="NLR-like"/>
</dbReference>
<gene>
    <name evidence="2" type="ORF">EDB81DRAFT_818564</name>
</gene>
<dbReference type="Proteomes" id="UP000738349">
    <property type="component" value="Unassembled WGS sequence"/>
</dbReference>
<name>A0A9P9DDY9_9HYPO</name>
<feature type="non-terminal residue" evidence="2">
    <location>
        <position position="1"/>
    </location>
</feature>
<feature type="region of interest" description="Disordered" evidence="1">
    <location>
        <begin position="140"/>
        <end position="170"/>
    </location>
</feature>